<organism evidence="2 3">
    <name type="scientific">Liparis tanakae</name>
    <name type="common">Tanaka's snailfish</name>
    <dbReference type="NCBI Taxonomy" id="230148"/>
    <lineage>
        <taxon>Eukaryota</taxon>
        <taxon>Metazoa</taxon>
        <taxon>Chordata</taxon>
        <taxon>Craniata</taxon>
        <taxon>Vertebrata</taxon>
        <taxon>Euteleostomi</taxon>
        <taxon>Actinopterygii</taxon>
        <taxon>Neopterygii</taxon>
        <taxon>Teleostei</taxon>
        <taxon>Neoteleostei</taxon>
        <taxon>Acanthomorphata</taxon>
        <taxon>Eupercaria</taxon>
        <taxon>Perciformes</taxon>
        <taxon>Cottioidei</taxon>
        <taxon>Cottales</taxon>
        <taxon>Liparidae</taxon>
        <taxon>Liparis</taxon>
    </lineage>
</organism>
<feature type="compositionally biased region" description="Basic and acidic residues" evidence="1">
    <location>
        <begin position="123"/>
        <end position="144"/>
    </location>
</feature>
<comment type="caution">
    <text evidence="2">The sequence shown here is derived from an EMBL/GenBank/DDBJ whole genome shotgun (WGS) entry which is preliminary data.</text>
</comment>
<proteinExistence type="predicted"/>
<dbReference type="Proteomes" id="UP000314294">
    <property type="component" value="Unassembled WGS sequence"/>
</dbReference>
<name>A0A4Z2EJX3_9TELE</name>
<protein>
    <submittedName>
        <fullName evidence="2">Uncharacterized protein</fullName>
    </submittedName>
</protein>
<accession>A0A4Z2EJX3</accession>
<feature type="region of interest" description="Disordered" evidence="1">
    <location>
        <begin position="43"/>
        <end position="64"/>
    </location>
</feature>
<dbReference type="EMBL" id="SRLO01005983">
    <property type="protein sequence ID" value="TNN29166.1"/>
    <property type="molecule type" value="Genomic_DNA"/>
</dbReference>
<evidence type="ECO:0000313" key="3">
    <source>
        <dbReference type="Proteomes" id="UP000314294"/>
    </source>
</evidence>
<dbReference type="AlphaFoldDB" id="A0A4Z2EJX3"/>
<keyword evidence="3" id="KW-1185">Reference proteome</keyword>
<feature type="region of interest" description="Disordered" evidence="1">
    <location>
        <begin position="105"/>
        <end position="154"/>
    </location>
</feature>
<evidence type="ECO:0000313" key="2">
    <source>
        <dbReference type="EMBL" id="TNN29166.1"/>
    </source>
</evidence>
<sequence>MVRSVICEVTVTLTFDLQPVHSGVQVDLWAKFEDVSRCPPFRRIGRTHNPKAQSRGLKGAGRLPPVLCLGPAPSPHARHPEAHHLLNSEFQSAARRNISILRKQSVRDEADTSGMSWTLCSESPDRRHTHTRDGDANETEHSGEDQASDTQPVVVCRERPEVTEVNTFK</sequence>
<reference evidence="2 3" key="1">
    <citation type="submission" date="2019-03" db="EMBL/GenBank/DDBJ databases">
        <title>First draft genome of Liparis tanakae, snailfish: a comprehensive survey of snailfish specific genes.</title>
        <authorList>
            <person name="Kim W."/>
            <person name="Song I."/>
            <person name="Jeong J.-H."/>
            <person name="Kim D."/>
            <person name="Kim S."/>
            <person name="Ryu S."/>
            <person name="Song J.Y."/>
            <person name="Lee S.K."/>
        </authorList>
    </citation>
    <scope>NUCLEOTIDE SEQUENCE [LARGE SCALE GENOMIC DNA]</scope>
    <source>
        <tissue evidence="2">Muscle</tissue>
    </source>
</reference>
<evidence type="ECO:0000256" key="1">
    <source>
        <dbReference type="SAM" id="MobiDB-lite"/>
    </source>
</evidence>
<gene>
    <name evidence="2" type="ORF">EYF80_060685</name>
</gene>